<dbReference type="Gene3D" id="1.10.10.10">
    <property type="entry name" value="Winged helix-like DNA-binding domain superfamily/Winged helix DNA-binding domain"/>
    <property type="match status" value="1"/>
</dbReference>
<dbReference type="InterPro" id="IPR036388">
    <property type="entry name" value="WH-like_DNA-bd_sf"/>
</dbReference>
<dbReference type="EMBL" id="CP042914">
    <property type="protein sequence ID" value="QEG39285.1"/>
    <property type="molecule type" value="Genomic_DNA"/>
</dbReference>
<dbReference type="OrthoDB" id="276770at2"/>
<protein>
    <submittedName>
        <fullName evidence="5">Penicillinase repressor</fullName>
    </submittedName>
</protein>
<keyword evidence="3" id="KW-0238">DNA-binding</keyword>
<evidence type="ECO:0000313" key="5">
    <source>
        <dbReference type="EMBL" id="QEG39285.1"/>
    </source>
</evidence>
<evidence type="ECO:0000313" key="6">
    <source>
        <dbReference type="Proteomes" id="UP000325286"/>
    </source>
</evidence>
<dbReference type="GO" id="GO:0003677">
    <property type="term" value="F:DNA binding"/>
    <property type="evidence" value="ECO:0007669"/>
    <property type="project" value="UniProtKB-KW"/>
</dbReference>
<evidence type="ECO:0000256" key="4">
    <source>
        <dbReference type="ARBA" id="ARBA00023163"/>
    </source>
</evidence>
<dbReference type="GO" id="GO:0045892">
    <property type="term" value="P:negative regulation of DNA-templated transcription"/>
    <property type="evidence" value="ECO:0007669"/>
    <property type="project" value="InterPro"/>
</dbReference>
<dbReference type="RefSeq" id="WP_068138616.1">
    <property type="nucleotide sequence ID" value="NZ_CP042914.1"/>
</dbReference>
<accession>A0A5B9QP62</accession>
<dbReference type="SUPFAM" id="SSF46785">
    <property type="entry name" value="Winged helix' DNA-binding domain"/>
    <property type="match status" value="1"/>
</dbReference>
<dbReference type="InterPro" id="IPR005650">
    <property type="entry name" value="BlaI_family"/>
</dbReference>
<dbReference type="Gene3D" id="1.10.4040.10">
    <property type="entry name" value="Penicillinase repressor domain"/>
    <property type="match status" value="1"/>
</dbReference>
<dbReference type="Pfam" id="PF03965">
    <property type="entry name" value="Penicillinase_R"/>
    <property type="match status" value="1"/>
</dbReference>
<keyword evidence="2" id="KW-0805">Transcription regulation</keyword>
<dbReference type="InterPro" id="IPR036390">
    <property type="entry name" value="WH_DNA-bd_sf"/>
</dbReference>
<proteinExistence type="inferred from homology"/>
<name>A0A5B9QP62_9BACT</name>
<keyword evidence="6" id="KW-1185">Reference proteome</keyword>
<evidence type="ECO:0000256" key="2">
    <source>
        <dbReference type="ARBA" id="ARBA00023015"/>
    </source>
</evidence>
<comment type="similarity">
    <text evidence="1">Belongs to the BlaI transcriptional regulatory family.</text>
</comment>
<gene>
    <name evidence="5" type="primary">blaI_4</name>
    <name evidence="5" type="ORF">UC8_12490</name>
</gene>
<dbReference type="KEGG" id="rul:UC8_12490"/>
<evidence type="ECO:0000256" key="3">
    <source>
        <dbReference type="ARBA" id="ARBA00023125"/>
    </source>
</evidence>
<evidence type="ECO:0000256" key="1">
    <source>
        <dbReference type="ARBA" id="ARBA00011046"/>
    </source>
</evidence>
<organism evidence="5 6">
    <name type="scientific">Roseimaritima ulvae</name>
    <dbReference type="NCBI Taxonomy" id="980254"/>
    <lineage>
        <taxon>Bacteria</taxon>
        <taxon>Pseudomonadati</taxon>
        <taxon>Planctomycetota</taxon>
        <taxon>Planctomycetia</taxon>
        <taxon>Pirellulales</taxon>
        <taxon>Pirellulaceae</taxon>
        <taxon>Roseimaritima</taxon>
    </lineage>
</organism>
<dbReference type="Proteomes" id="UP000325286">
    <property type="component" value="Chromosome"/>
</dbReference>
<dbReference type="PIRSF" id="PIRSF019455">
    <property type="entry name" value="CopR_AtkY"/>
    <property type="match status" value="1"/>
</dbReference>
<sequence>MAARPALSKGEMDVARVLWEIGPAGVRDVHQTLSSERDIELATVQTYLRRLEAKGYASSQLKGRARVYSAKARPRTVIRETVDDLVDRLFGGDSMPLVRHLIEDRGIEQEDLDQLRQLIDRLESRGGKS</sequence>
<reference evidence="5 6" key="1">
    <citation type="submission" date="2019-08" db="EMBL/GenBank/DDBJ databases">
        <title>Deep-cultivation of Planctomycetes and their phenomic and genomic characterization uncovers novel biology.</title>
        <authorList>
            <person name="Wiegand S."/>
            <person name="Jogler M."/>
            <person name="Boedeker C."/>
            <person name="Pinto D."/>
            <person name="Vollmers J."/>
            <person name="Rivas-Marin E."/>
            <person name="Kohn T."/>
            <person name="Peeters S.H."/>
            <person name="Heuer A."/>
            <person name="Rast P."/>
            <person name="Oberbeckmann S."/>
            <person name="Bunk B."/>
            <person name="Jeske O."/>
            <person name="Meyerdierks A."/>
            <person name="Storesund J.E."/>
            <person name="Kallscheuer N."/>
            <person name="Luecker S."/>
            <person name="Lage O.M."/>
            <person name="Pohl T."/>
            <person name="Merkel B.J."/>
            <person name="Hornburger P."/>
            <person name="Mueller R.-W."/>
            <person name="Bruemmer F."/>
            <person name="Labrenz M."/>
            <person name="Spormann A.M."/>
            <person name="Op den Camp H."/>
            <person name="Overmann J."/>
            <person name="Amann R."/>
            <person name="Jetten M.S.M."/>
            <person name="Mascher T."/>
            <person name="Medema M.H."/>
            <person name="Devos D.P."/>
            <person name="Kaster A.-K."/>
            <person name="Ovreas L."/>
            <person name="Rohde M."/>
            <person name="Galperin M.Y."/>
            <person name="Jogler C."/>
        </authorList>
    </citation>
    <scope>NUCLEOTIDE SEQUENCE [LARGE SCALE GENOMIC DNA]</scope>
    <source>
        <strain evidence="5 6">UC8</strain>
    </source>
</reference>
<dbReference type="AlphaFoldDB" id="A0A5B9QP62"/>
<keyword evidence="4" id="KW-0804">Transcription</keyword>